<dbReference type="PANTHER" id="PTHR31300">
    <property type="entry name" value="LIPASE"/>
    <property type="match status" value="1"/>
</dbReference>
<organism evidence="2 3">
    <name type="scientific">Escallonia rubra</name>
    <dbReference type="NCBI Taxonomy" id="112253"/>
    <lineage>
        <taxon>Eukaryota</taxon>
        <taxon>Viridiplantae</taxon>
        <taxon>Streptophyta</taxon>
        <taxon>Embryophyta</taxon>
        <taxon>Tracheophyta</taxon>
        <taxon>Spermatophyta</taxon>
        <taxon>Magnoliopsida</taxon>
        <taxon>eudicotyledons</taxon>
        <taxon>Gunneridae</taxon>
        <taxon>Pentapetalae</taxon>
        <taxon>asterids</taxon>
        <taxon>campanulids</taxon>
        <taxon>Escalloniales</taxon>
        <taxon>Escalloniaceae</taxon>
        <taxon>Escallonia</taxon>
    </lineage>
</organism>
<sequence length="141" mass="15806">MGTQGLNPKSTARLFEKAQCLGEKQMEDEDYFVLKVATDRAAVMERNEGPAEVLRHVLYGYFSQKSGLLIYMKDSHLRVQVPQPQARGKFNNDNSISANNGDTARLQARSPDGHEVPWPEMSQNNGQLLDGATLEHFPFVL</sequence>
<feature type="region of interest" description="Disordered" evidence="1">
    <location>
        <begin position="84"/>
        <end position="112"/>
    </location>
</feature>
<reference evidence="2" key="1">
    <citation type="submission" date="2022-12" db="EMBL/GenBank/DDBJ databases">
        <title>Draft genome assemblies for two species of Escallonia (Escalloniales).</title>
        <authorList>
            <person name="Chanderbali A."/>
            <person name="Dervinis C."/>
            <person name="Anghel I."/>
            <person name="Soltis D."/>
            <person name="Soltis P."/>
            <person name="Zapata F."/>
        </authorList>
    </citation>
    <scope>NUCLEOTIDE SEQUENCE</scope>
    <source>
        <strain evidence="2">UCBG92.1500</strain>
        <tissue evidence="2">Leaf</tissue>
    </source>
</reference>
<name>A0AA88URQ8_9ASTE</name>
<dbReference type="EMBL" id="JAVXUO010001176">
    <property type="protein sequence ID" value="KAK2985277.1"/>
    <property type="molecule type" value="Genomic_DNA"/>
</dbReference>
<protein>
    <submittedName>
        <fullName evidence="2">Uncharacterized protein</fullName>
    </submittedName>
</protein>
<feature type="compositionally biased region" description="Polar residues" evidence="1">
    <location>
        <begin position="91"/>
        <end position="102"/>
    </location>
</feature>
<evidence type="ECO:0000256" key="1">
    <source>
        <dbReference type="SAM" id="MobiDB-lite"/>
    </source>
</evidence>
<dbReference type="AlphaFoldDB" id="A0AA88URQ8"/>
<accession>A0AA88URQ8</accession>
<gene>
    <name evidence="2" type="ORF">RJ640_009790</name>
</gene>
<comment type="caution">
    <text evidence="2">The sequence shown here is derived from an EMBL/GenBank/DDBJ whole genome shotgun (WGS) entry which is preliminary data.</text>
</comment>
<evidence type="ECO:0000313" key="3">
    <source>
        <dbReference type="Proteomes" id="UP001187471"/>
    </source>
</evidence>
<dbReference type="Proteomes" id="UP001187471">
    <property type="component" value="Unassembled WGS sequence"/>
</dbReference>
<proteinExistence type="predicted"/>
<dbReference type="Pfam" id="PF04788">
    <property type="entry name" value="DUF620"/>
    <property type="match status" value="1"/>
</dbReference>
<keyword evidence="3" id="KW-1185">Reference proteome</keyword>
<dbReference type="PANTHER" id="PTHR31300:SF34">
    <property type="entry name" value="PLANT_T8K14-16 PROTEIN"/>
    <property type="match status" value="1"/>
</dbReference>
<evidence type="ECO:0000313" key="2">
    <source>
        <dbReference type="EMBL" id="KAK2985277.1"/>
    </source>
</evidence>
<dbReference type="InterPro" id="IPR006873">
    <property type="entry name" value="DUF620"/>
</dbReference>